<dbReference type="RefSeq" id="WP_284154036.1">
    <property type="nucleotide sequence ID" value="NZ_AP025516.1"/>
</dbReference>
<keyword evidence="2" id="KW-1185">Reference proteome</keyword>
<reference evidence="1 2" key="1">
    <citation type="submission" date="2022-01" db="EMBL/GenBank/DDBJ databases">
        <title>Desulfofustis limnae sp. nov., a novel mesophilic sulfate-reducing bacterium isolated from marsh soil.</title>
        <authorList>
            <person name="Watanabe M."/>
            <person name="Takahashi A."/>
            <person name="Kojima H."/>
            <person name="Fukui M."/>
        </authorList>
    </citation>
    <scope>NUCLEOTIDE SEQUENCE [LARGE SCALE GENOMIC DNA]</scope>
    <source>
        <strain evidence="1 2">PPLL</strain>
    </source>
</reference>
<gene>
    <name evidence="1" type="ORF">DPPLL_13400</name>
</gene>
<dbReference type="EMBL" id="AP025516">
    <property type="protein sequence ID" value="BDD86975.1"/>
    <property type="molecule type" value="Genomic_DNA"/>
</dbReference>
<dbReference type="Pfam" id="PF13189">
    <property type="entry name" value="Cytidylate_kin2"/>
    <property type="match status" value="1"/>
</dbReference>
<name>A0ABN6M281_9BACT</name>
<protein>
    <recommendedName>
        <fullName evidence="3">Cytidylate kinase-like family protein</fullName>
    </recommendedName>
</protein>
<evidence type="ECO:0000313" key="1">
    <source>
        <dbReference type="EMBL" id="BDD86975.1"/>
    </source>
</evidence>
<dbReference type="Proteomes" id="UP000830055">
    <property type="component" value="Chromosome"/>
</dbReference>
<dbReference type="InterPro" id="IPR027417">
    <property type="entry name" value="P-loop_NTPase"/>
</dbReference>
<sequence length="287" mass="32160">MISIALFPCSFIDGATLVGELSMQLGLMVYTDGLLLDDIVQKHGGSVERMKEVLFGRKPPADRATLEKERMVNHLRRHLVARLRQEQGRTLFYGRLASLFTPALSSVFRVLVIDSEEARMVRAMKQEGCTAGQARRMISRHDSDVSLWTDYLHGRMAYDPVLYDAVIAYNERDVFTVTNDVIAGYIQREGVKTQETITDELRNQAVSLEVERALLEDGFQAKVKVGNGRVHLQVSSSSYHFSWLSKALAKRALTVSGVEQVTISNDAGILVCPEESRQDWLPGHAYA</sequence>
<accession>A0ABN6M281</accession>
<organism evidence="1 2">
    <name type="scientific">Desulfofustis limnaeus</name>
    <dbReference type="NCBI Taxonomy" id="2740163"/>
    <lineage>
        <taxon>Bacteria</taxon>
        <taxon>Pseudomonadati</taxon>
        <taxon>Thermodesulfobacteriota</taxon>
        <taxon>Desulfobulbia</taxon>
        <taxon>Desulfobulbales</taxon>
        <taxon>Desulfocapsaceae</taxon>
        <taxon>Desulfofustis</taxon>
    </lineage>
</organism>
<evidence type="ECO:0008006" key="3">
    <source>
        <dbReference type="Google" id="ProtNLM"/>
    </source>
</evidence>
<proteinExistence type="predicted"/>
<dbReference type="Gene3D" id="3.40.50.300">
    <property type="entry name" value="P-loop containing nucleotide triphosphate hydrolases"/>
    <property type="match status" value="1"/>
</dbReference>
<evidence type="ECO:0000313" key="2">
    <source>
        <dbReference type="Proteomes" id="UP000830055"/>
    </source>
</evidence>